<evidence type="ECO:0000313" key="1">
    <source>
        <dbReference type="EMBL" id="QOX63770.1"/>
    </source>
</evidence>
<dbReference type="EMBL" id="CP042469">
    <property type="protein sequence ID" value="QOX63770.1"/>
    <property type="molecule type" value="Genomic_DNA"/>
</dbReference>
<evidence type="ECO:0000313" key="2">
    <source>
        <dbReference type="Proteomes" id="UP000594014"/>
    </source>
</evidence>
<protein>
    <submittedName>
        <fullName evidence="1">RDD family protein</fullName>
    </submittedName>
</protein>
<keyword evidence="2" id="KW-1185">Reference proteome</keyword>
<dbReference type="Proteomes" id="UP000594014">
    <property type="component" value="Chromosome"/>
</dbReference>
<organism evidence="1 2">
    <name type="scientific">Anoxybacterium hadale</name>
    <dbReference type="NCBI Taxonomy" id="3408580"/>
    <lineage>
        <taxon>Bacteria</taxon>
        <taxon>Bacillati</taxon>
        <taxon>Bacillota</taxon>
        <taxon>Clostridia</taxon>
        <taxon>Peptostreptococcales</taxon>
        <taxon>Anaerovoracaceae</taxon>
        <taxon>Anoxybacterium</taxon>
    </lineage>
</organism>
<accession>A0ACD1ABD2</accession>
<sequence>MNMSFLGMNLGEEAPRGYRWRRLAAFAVDVVIVLCILMVTYRMTGKPDFPAVKAALDAIQAGPAAPGNQELANRMLKLFNTAYVQTLLIWFLYEVTSQLIFSGATLGKLVMKLRVVSWNPQRKRLLHHLMMIVRSGVKFLSIYLFQGFPFLIASLSIFTNRESRSGFDMMARTSVNLRR</sequence>
<gene>
    <name evidence="1" type="ORF">FRZ06_10635</name>
</gene>
<name>A0ACD1ABD2_9FIRM</name>
<proteinExistence type="predicted"/>
<reference evidence="1" key="1">
    <citation type="submission" date="2019-08" db="EMBL/GenBank/DDBJ databases">
        <title>Genome sequence of Clostridiales bacterium MT110.</title>
        <authorList>
            <person name="Cao J."/>
        </authorList>
    </citation>
    <scope>NUCLEOTIDE SEQUENCE</scope>
    <source>
        <strain evidence="1">MT110</strain>
    </source>
</reference>